<evidence type="ECO:0000256" key="2">
    <source>
        <dbReference type="ARBA" id="ARBA00004691"/>
    </source>
</evidence>
<proteinExistence type="inferred from homology"/>
<dbReference type="EMBL" id="CABVPY010000113">
    <property type="protein sequence ID" value="VWC49488.1"/>
    <property type="molecule type" value="Genomic_DNA"/>
</dbReference>
<protein>
    <recommendedName>
        <fullName evidence="11 13">S-adenosylmethionine:tRNA ribosyltransferase-isomerase</fullName>
        <ecNumber evidence="10 13">2.4.99.17</ecNumber>
    </recommendedName>
    <alternativeName>
        <fullName evidence="12 13">Queuosine biosynthesis protein QueA</fullName>
    </alternativeName>
</protein>
<evidence type="ECO:0000256" key="5">
    <source>
        <dbReference type="ARBA" id="ARBA00022679"/>
    </source>
</evidence>
<dbReference type="Pfam" id="PF02547">
    <property type="entry name" value="Queuosine_synth"/>
    <property type="match status" value="1"/>
</dbReference>
<keyword evidence="7 13" id="KW-0671">Queuosine biosynthesis</keyword>
<dbReference type="EC" id="2.4.99.17" evidence="10 13"/>
<keyword evidence="14" id="KW-0413">Isomerase</keyword>
<dbReference type="PANTHER" id="PTHR30307:SF0">
    <property type="entry name" value="S-ADENOSYLMETHIONINE:TRNA RIBOSYLTRANSFERASE-ISOMERASE"/>
    <property type="match status" value="1"/>
</dbReference>
<evidence type="ECO:0000256" key="9">
    <source>
        <dbReference type="ARBA" id="ARBA00061210"/>
    </source>
</evidence>
<keyword evidence="4 13" id="KW-0963">Cytoplasm</keyword>
<dbReference type="GO" id="GO:0005737">
    <property type="term" value="C:cytoplasm"/>
    <property type="evidence" value="ECO:0007669"/>
    <property type="project" value="UniProtKB-SubCell"/>
</dbReference>
<dbReference type="HAMAP" id="MF_00113">
    <property type="entry name" value="QueA"/>
    <property type="match status" value="1"/>
</dbReference>
<keyword evidence="6 13" id="KW-0949">S-adenosyl-L-methionine</keyword>
<dbReference type="PANTHER" id="PTHR30307">
    <property type="entry name" value="S-ADENOSYLMETHIONINE:TRNA RIBOSYLTRANSFERASE-ISOMERASE"/>
    <property type="match status" value="1"/>
</dbReference>
<dbReference type="FunFam" id="3.40.1780.10:FF:000001">
    <property type="entry name" value="S-adenosylmethionine:tRNA ribosyltransferase-isomerase"/>
    <property type="match status" value="1"/>
</dbReference>
<evidence type="ECO:0000256" key="10">
    <source>
        <dbReference type="ARBA" id="ARBA00066503"/>
    </source>
</evidence>
<evidence type="ECO:0000256" key="1">
    <source>
        <dbReference type="ARBA" id="ARBA00004496"/>
    </source>
</evidence>
<dbReference type="NCBIfam" id="NF001140">
    <property type="entry name" value="PRK00147.1"/>
    <property type="match status" value="1"/>
</dbReference>
<dbReference type="InterPro" id="IPR036100">
    <property type="entry name" value="QueA_sf"/>
</dbReference>
<sequence>MVTQASDRLGASQGKYNSGFHVVRTNDAGQAAHPVIIAARAPHLRVSALPATPAGRFEPARMFTLSDFDFNLPPELIAQTALPDRTASRLLEVDGTVAPARLVDRHFTELPSCIAAGDLLVFNDTKVLKARFFGQKASGGKIEVLIERVTGTHTALAQIRASKSPGAGTTLRLADAFDVTVGERVDPFFTLNFPEPCLDLIEQYGRLPLPPYIEHDPDATDETRYQTVYASNPGAVAAPTAGLHFDQPMLERLDAMGVERATLTLHVGAGTFQPVRVDNIAEHKMHSEWYDLPQSLVDKIAATRARGGNVIAVGTTSMRALEAAARAADEAGRPLAATQAETDIFITPGYRFRVVDRLVTNFHLPKSTLLMLVSAFAGVETIRAAYRHAIEQRYRFFSYGDAMLLTRRDAPEATGVQTGA</sequence>
<evidence type="ECO:0000313" key="15">
    <source>
        <dbReference type="Proteomes" id="UP000494170"/>
    </source>
</evidence>
<comment type="similarity">
    <text evidence="9 13">Belongs to the QueA family.</text>
</comment>
<dbReference type="GO" id="GO:0008616">
    <property type="term" value="P:tRNA queuosine(34) biosynthetic process"/>
    <property type="evidence" value="ECO:0007669"/>
    <property type="project" value="UniProtKB-UniRule"/>
</dbReference>
<evidence type="ECO:0000256" key="6">
    <source>
        <dbReference type="ARBA" id="ARBA00022691"/>
    </source>
</evidence>
<evidence type="ECO:0000256" key="7">
    <source>
        <dbReference type="ARBA" id="ARBA00022785"/>
    </source>
</evidence>
<comment type="subunit">
    <text evidence="3 13">Monomer.</text>
</comment>
<comment type="pathway">
    <text evidence="2 13">tRNA modification; tRNA-queuosine biosynthesis.</text>
</comment>
<evidence type="ECO:0000256" key="11">
    <source>
        <dbReference type="ARBA" id="ARBA00069325"/>
    </source>
</evidence>
<dbReference type="Proteomes" id="UP000494170">
    <property type="component" value="Unassembled WGS sequence"/>
</dbReference>
<reference evidence="14 15" key="1">
    <citation type="submission" date="2019-09" db="EMBL/GenBank/DDBJ databases">
        <authorList>
            <person name="Depoorter E."/>
        </authorList>
    </citation>
    <scope>NUCLEOTIDE SEQUENCE [LARGE SCALE GENOMIC DNA]</scope>
    <source>
        <strain evidence="14">LMG 6863</strain>
    </source>
</reference>
<evidence type="ECO:0000256" key="8">
    <source>
        <dbReference type="ARBA" id="ARBA00052751"/>
    </source>
</evidence>
<evidence type="ECO:0000313" key="14">
    <source>
        <dbReference type="EMBL" id="VWC49488.1"/>
    </source>
</evidence>
<organism evidence="14 15">
    <name type="scientific">Burkholderia lata (strain ATCC 17760 / DSM 23089 / LMG 22485 / NCIMB 9086 / R18194 / 383)</name>
    <dbReference type="NCBI Taxonomy" id="482957"/>
    <lineage>
        <taxon>Bacteria</taxon>
        <taxon>Pseudomonadati</taxon>
        <taxon>Pseudomonadota</taxon>
        <taxon>Betaproteobacteria</taxon>
        <taxon>Burkholderiales</taxon>
        <taxon>Burkholderiaceae</taxon>
        <taxon>Burkholderia</taxon>
        <taxon>Burkholderia cepacia complex</taxon>
    </lineage>
</organism>
<comment type="function">
    <text evidence="13">Transfers and isomerizes the ribose moiety from AdoMet to the 7-aminomethyl group of 7-deazaguanine (preQ1-tRNA) to give epoxyqueuosine (oQ-tRNA).</text>
</comment>
<dbReference type="GO" id="GO:0051075">
    <property type="term" value="F:S-adenosylmethionine:tRNA ribosyltransferase-isomerase activity"/>
    <property type="evidence" value="ECO:0007669"/>
    <property type="project" value="UniProtKB-EC"/>
</dbReference>
<dbReference type="InterPro" id="IPR042119">
    <property type="entry name" value="QueA_dom2"/>
</dbReference>
<comment type="subcellular location">
    <subcellularLocation>
        <location evidence="1 13">Cytoplasm</location>
    </subcellularLocation>
</comment>
<dbReference type="InterPro" id="IPR003699">
    <property type="entry name" value="QueA"/>
</dbReference>
<dbReference type="Gene3D" id="3.40.1780.10">
    <property type="entry name" value="QueA-like"/>
    <property type="match status" value="1"/>
</dbReference>
<comment type="catalytic activity">
    <reaction evidence="8 13">
        <text>7-aminomethyl-7-carbaguanosine(34) in tRNA + S-adenosyl-L-methionine = epoxyqueuosine(34) in tRNA + adenine + L-methionine + 2 H(+)</text>
        <dbReference type="Rhea" id="RHEA:32155"/>
        <dbReference type="Rhea" id="RHEA-COMP:10342"/>
        <dbReference type="Rhea" id="RHEA-COMP:18582"/>
        <dbReference type="ChEBI" id="CHEBI:15378"/>
        <dbReference type="ChEBI" id="CHEBI:16708"/>
        <dbReference type="ChEBI" id="CHEBI:57844"/>
        <dbReference type="ChEBI" id="CHEBI:59789"/>
        <dbReference type="ChEBI" id="CHEBI:82833"/>
        <dbReference type="ChEBI" id="CHEBI:194443"/>
        <dbReference type="EC" id="2.4.99.17"/>
    </reaction>
</comment>
<dbReference type="SUPFAM" id="SSF111337">
    <property type="entry name" value="QueA-like"/>
    <property type="match status" value="1"/>
</dbReference>
<dbReference type="NCBIfam" id="TIGR00113">
    <property type="entry name" value="queA"/>
    <property type="match status" value="1"/>
</dbReference>
<evidence type="ECO:0000256" key="4">
    <source>
        <dbReference type="ARBA" id="ARBA00022490"/>
    </source>
</evidence>
<evidence type="ECO:0000256" key="13">
    <source>
        <dbReference type="HAMAP-Rule" id="MF_00113"/>
    </source>
</evidence>
<dbReference type="InterPro" id="IPR042118">
    <property type="entry name" value="QueA_dom1"/>
</dbReference>
<name>A0A6P2SWI0_BURL3</name>
<gene>
    <name evidence="13" type="primary">queA</name>
    <name evidence="14" type="ORF">BLA6863_07725</name>
</gene>
<evidence type="ECO:0000256" key="12">
    <source>
        <dbReference type="ARBA" id="ARBA00076160"/>
    </source>
</evidence>
<dbReference type="AlphaFoldDB" id="A0A6P2SWI0"/>
<accession>A0A6P2SWI0</accession>
<dbReference type="Gene3D" id="2.40.10.240">
    <property type="entry name" value="QueA-like"/>
    <property type="match status" value="1"/>
</dbReference>
<evidence type="ECO:0000256" key="3">
    <source>
        <dbReference type="ARBA" id="ARBA00011245"/>
    </source>
</evidence>
<dbReference type="UniPathway" id="UPA00392"/>
<keyword evidence="5 13" id="KW-0808">Transferase</keyword>